<keyword evidence="14" id="KW-1185">Reference proteome</keyword>
<evidence type="ECO:0000256" key="3">
    <source>
        <dbReference type="ARBA" id="ARBA00022475"/>
    </source>
</evidence>
<feature type="compositionally biased region" description="Basic and acidic residues" evidence="9">
    <location>
        <begin position="1"/>
        <end position="13"/>
    </location>
</feature>
<comment type="subcellular location">
    <subcellularLocation>
        <location evidence="1">Cell membrane</location>
        <topology evidence="1">Multi-pass membrane protein</topology>
    </subcellularLocation>
</comment>
<evidence type="ECO:0000259" key="11">
    <source>
        <dbReference type="PROSITE" id="PS50893"/>
    </source>
</evidence>
<dbReference type="InterPro" id="IPR011527">
    <property type="entry name" value="ABC1_TM_dom"/>
</dbReference>
<dbReference type="InterPro" id="IPR027417">
    <property type="entry name" value="P-loop_NTPase"/>
</dbReference>
<gene>
    <name evidence="13" type="ORF">FOZ76_12875</name>
</gene>
<evidence type="ECO:0000256" key="5">
    <source>
        <dbReference type="ARBA" id="ARBA00022741"/>
    </source>
</evidence>
<keyword evidence="7 10" id="KW-1133">Transmembrane helix</keyword>
<feature type="domain" description="ABC transmembrane type-1" evidence="12">
    <location>
        <begin position="59"/>
        <end position="342"/>
    </location>
</feature>
<dbReference type="Pfam" id="PF00005">
    <property type="entry name" value="ABC_tran"/>
    <property type="match status" value="1"/>
</dbReference>
<proteinExistence type="predicted"/>
<feature type="domain" description="ABC transporter" evidence="11">
    <location>
        <begin position="383"/>
        <end position="617"/>
    </location>
</feature>
<dbReference type="AlphaFoldDB" id="A0A556AMT5"/>
<dbReference type="SUPFAM" id="SSF90123">
    <property type="entry name" value="ABC transporter transmembrane region"/>
    <property type="match status" value="1"/>
</dbReference>
<dbReference type="PROSITE" id="PS50893">
    <property type="entry name" value="ABC_TRANSPORTER_2"/>
    <property type="match status" value="1"/>
</dbReference>
<evidence type="ECO:0000256" key="2">
    <source>
        <dbReference type="ARBA" id="ARBA00022448"/>
    </source>
</evidence>
<dbReference type="PROSITE" id="PS50929">
    <property type="entry name" value="ABC_TM1F"/>
    <property type="match status" value="1"/>
</dbReference>
<dbReference type="PROSITE" id="PS00211">
    <property type="entry name" value="ABC_TRANSPORTER_1"/>
    <property type="match status" value="1"/>
</dbReference>
<dbReference type="GO" id="GO:0005886">
    <property type="term" value="C:plasma membrane"/>
    <property type="evidence" value="ECO:0007669"/>
    <property type="project" value="UniProtKB-SubCell"/>
</dbReference>
<sequence>MGRAGEYDEREAQRVAAGRAATSPRRRPRGDDDEDVAALPRTPVRFTAHFFWRFRWWYALIIILEVGAAVSSIVMPYAIGQIVGAVTQWAGEAGAQRDIGAAVSGPLVLFVALAIGEVVFNRASGACRVYVSPRQRTGIARAMFDYLQRHSQHYFSNHFAGALSARIAETSVGVNMTLSTVIFEFLPLAITLAVSIFLLSSASLVLASFTLAWSAVFILVSYWMARRAQPYAEKHAAARSATSGRIVDTVTNLANVRLFARGDYEREQLAAVQGREIAVASRAMWFSEKVQWFQMGAALVLKVGMLYFALTLWRDGRIDVAAFVMSTSLSLLVINDARNLGRRFLEVFEYVGNIANGVRTIMQPYEIVDRPGARDVVIRRGDIAFENVTFGYDSERPVFRDLDLVIPAGQRVGLVGFSGSGKSTLVNLLLRLYEPQQGRIMIDGVDIRDMTQDALHRQIGLIPQDPSLFHRSLADNIRYGRPEASLEDIRAAARGASADGFISEMPLQYDALVGERGVKLSGGQRQRVAIARVILKNAPILVLDEATSALDSITERVIQDCLDTVMQGRTVIAIAHRLSTIAHLDRILVFDHGTLVQDGSHDALLAQPGTYQRLWRQQAGGFLPTS</sequence>
<protein>
    <submittedName>
        <fullName evidence="13">ABC transporter ATP-binding protein</fullName>
    </submittedName>
</protein>
<dbReference type="GO" id="GO:0005524">
    <property type="term" value="F:ATP binding"/>
    <property type="evidence" value="ECO:0007669"/>
    <property type="project" value="UniProtKB-KW"/>
</dbReference>
<dbReference type="RefSeq" id="WP_143948673.1">
    <property type="nucleotide sequence ID" value="NZ_BAABMB010000006.1"/>
</dbReference>
<evidence type="ECO:0000256" key="8">
    <source>
        <dbReference type="ARBA" id="ARBA00023136"/>
    </source>
</evidence>
<evidence type="ECO:0000256" key="10">
    <source>
        <dbReference type="SAM" id="Phobius"/>
    </source>
</evidence>
<keyword evidence="3" id="KW-1003">Cell membrane</keyword>
<dbReference type="Gene3D" id="3.40.50.300">
    <property type="entry name" value="P-loop containing nucleotide triphosphate hydrolases"/>
    <property type="match status" value="1"/>
</dbReference>
<dbReference type="FunFam" id="3.40.50.300:FF:000287">
    <property type="entry name" value="Multidrug ABC transporter ATP-binding protein"/>
    <property type="match status" value="1"/>
</dbReference>
<feature type="transmembrane region" description="Helical" evidence="10">
    <location>
        <begin position="56"/>
        <end position="79"/>
    </location>
</feature>
<accession>A0A556AMT5</accession>
<feature type="transmembrane region" description="Helical" evidence="10">
    <location>
        <begin position="204"/>
        <end position="225"/>
    </location>
</feature>
<dbReference type="InterPro" id="IPR017871">
    <property type="entry name" value="ABC_transporter-like_CS"/>
</dbReference>
<evidence type="ECO:0000259" key="12">
    <source>
        <dbReference type="PROSITE" id="PS50929"/>
    </source>
</evidence>
<dbReference type="GO" id="GO:0015421">
    <property type="term" value="F:ABC-type oligopeptide transporter activity"/>
    <property type="evidence" value="ECO:0007669"/>
    <property type="project" value="TreeGrafter"/>
</dbReference>
<comment type="caution">
    <text evidence="13">The sequence shown here is derived from an EMBL/GenBank/DDBJ whole genome shotgun (WGS) entry which is preliminary data.</text>
</comment>
<dbReference type="InterPro" id="IPR003593">
    <property type="entry name" value="AAA+_ATPase"/>
</dbReference>
<name>A0A556AMT5_9BURK</name>
<evidence type="ECO:0000313" key="14">
    <source>
        <dbReference type="Proteomes" id="UP000318405"/>
    </source>
</evidence>
<dbReference type="Gene3D" id="1.20.1560.10">
    <property type="entry name" value="ABC transporter type 1, transmembrane domain"/>
    <property type="match status" value="1"/>
</dbReference>
<dbReference type="SUPFAM" id="SSF52540">
    <property type="entry name" value="P-loop containing nucleoside triphosphate hydrolases"/>
    <property type="match status" value="1"/>
</dbReference>
<keyword evidence="6 13" id="KW-0067">ATP-binding</keyword>
<keyword evidence="5" id="KW-0547">Nucleotide-binding</keyword>
<dbReference type="InterPro" id="IPR039421">
    <property type="entry name" value="Type_1_exporter"/>
</dbReference>
<feature type="transmembrane region" description="Helical" evidence="10">
    <location>
        <begin position="292"/>
        <end position="310"/>
    </location>
</feature>
<evidence type="ECO:0000256" key="7">
    <source>
        <dbReference type="ARBA" id="ARBA00022989"/>
    </source>
</evidence>
<keyword evidence="4 10" id="KW-0812">Transmembrane</keyword>
<feature type="region of interest" description="Disordered" evidence="9">
    <location>
        <begin position="1"/>
        <end position="36"/>
    </location>
</feature>
<dbReference type="Pfam" id="PF00664">
    <property type="entry name" value="ABC_membrane"/>
    <property type="match status" value="1"/>
</dbReference>
<evidence type="ECO:0000256" key="9">
    <source>
        <dbReference type="SAM" id="MobiDB-lite"/>
    </source>
</evidence>
<organism evidence="13 14">
    <name type="scientific">Verticiella sediminum</name>
    <dbReference type="NCBI Taxonomy" id="1247510"/>
    <lineage>
        <taxon>Bacteria</taxon>
        <taxon>Pseudomonadati</taxon>
        <taxon>Pseudomonadota</taxon>
        <taxon>Betaproteobacteria</taxon>
        <taxon>Burkholderiales</taxon>
        <taxon>Alcaligenaceae</taxon>
        <taxon>Verticiella</taxon>
    </lineage>
</organism>
<evidence type="ECO:0000313" key="13">
    <source>
        <dbReference type="EMBL" id="TSH94199.1"/>
    </source>
</evidence>
<evidence type="ECO:0000256" key="4">
    <source>
        <dbReference type="ARBA" id="ARBA00022692"/>
    </source>
</evidence>
<keyword evidence="8 10" id="KW-0472">Membrane</keyword>
<dbReference type="Proteomes" id="UP000318405">
    <property type="component" value="Unassembled WGS sequence"/>
</dbReference>
<dbReference type="SMART" id="SM00382">
    <property type="entry name" value="AAA"/>
    <property type="match status" value="1"/>
</dbReference>
<dbReference type="PANTHER" id="PTHR43394:SF1">
    <property type="entry name" value="ATP-BINDING CASSETTE SUB-FAMILY B MEMBER 10, MITOCHONDRIAL"/>
    <property type="match status" value="1"/>
</dbReference>
<dbReference type="InterPro" id="IPR036640">
    <property type="entry name" value="ABC1_TM_sf"/>
</dbReference>
<evidence type="ECO:0000256" key="1">
    <source>
        <dbReference type="ARBA" id="ARBA00004651"/>
    </source>
</evidence>
<feature type="transmembrane region" description="Helical" evidence="10">
    <location>
        <begin position="176"/>
        <end position="198"/>
    </location>
</feature>
<reference evidence="13 14" key="1">
    <citation type="submission" date="2019-07" db="EMBL/GenBank/DDBJ databases">
        <title>Qingshengfaniella alkalisoli gen. nov., sp. nov., isolated from saline soil.</title>
        <authorList>
            <person name="Xu L."/>
            <person name="Huang X.-X."/>
            <person name="Sun J.-Q."/>
        </authorList>
    </citation>
    <scope>NUCLEOTIDE SEQUENCE [LARGE SCALE GENOMIC DNA]</scope>
    <source>
        <strain evidence="13 14">DSM 27279</strain>
    </source>
</reference>
<dbReference type="InterPro" id="IPR003439">
    <property type="entry name" value="ABC_transporter-like_ATP-bd"/>
</dbReference>
<feature type="transmembrane region" description="Helical" evidence="10">
    <location>
        <begin position="99"/>
        <end position="120"/>
    </location>
</feature>
<keyword evidence="2" id="KW-0813">Transport</keyword>
<evidence type="ECO:0000256" key="6">
    <source>
        <dbReference type="ARBA" id="ARBA00022840"/>
    </source>
</evidence>
<dbReference type="EMBL" id="VLTJ01000025">
    <property type="protein sequence ID" value="TSH94199.1"/>
    <property type="molecule type" value="Genomic_DNA"/>
</dbReference>
<dbReference type="OrthoDB" id="8554730at2"/>
<dbReference type="PANTHER" id="PTHR43394">
    <property type="entry name" value="ATP-DEPENDENT PERMEASE MDL1, MITOCHONDRIAL"/>
    <property type="match status" value="1"/>
</dbReference>
<dbReference type="GO" id="GO:0016887">
    <property type="term" value="F:ATP hydrolysis activity"/>
    <property type="evidence" value="ECO:0007669"/>
    <property type="project" value="InterPro"/>
</dbReference>